<gene>
    <name evidence="1" type="ORF">CPT_Salva_069</name>
</gene>
<dbReference type="Proteomes" id="UP000595272">
    <property type="component" value="Segment"/>
</dbReference>
<evidence type="ECO:0000313" key="2">
    <source>
        <dbReference type="Proteomes" id="UP000595272"/>
    </source>
</evidence>
<sequence>MAIGFTTASKQTAEGGIKVLTHGRSGIGKTVLAATLPNPLLISAESGLLSLRQDNLERIYGKNNPDITYDMKVMTVENVTDFEAAYNFCAGPKGAAFDSFAIDSLSEIAEKILAYELKAEKDGRKAYGNTGERILDLVRRFRDLPGKNVYFSAKTEMLKDDHTGISKYFPMMPGKKTGQQLDYFFDEVFFFDTHMDSEGVTRRVLNTQIDPQFAAKDRSGTLAAMEQPNLSAIFRKIKGASQ</sequence>
<proteinExistence type="predicted"/>
<dbReference type="EMBL" id="MW393850">
    <property type="protein sequence ID" value="QQM18233.1"/>
    <property type="molecule type" value="Genomic_DNA"/>
</dbReference>
<keyword evidence="2" id="KW-1185">Reference proteome</keyword>
<organism evidence="1 2">
    <name type="scientific">Stenotrophomonas phage Salva</name>
    <dbReference type="NCBI Taxonomy" id="2801524"/>
    <lineage>
        <taxon>Viruses</taxon>
        <taxon>Duplodnaviria</taxon>
        <taxon>Heunggongvirae</taxon>
        <taxon>Uroviricota</taxon>
        <taxon>Caudoviricetes</taxon>
        <taxon>Beaumontvirinae</taxon>
        <taxon>Salvavirus</taxon>
        <taxon>Salvavirus salva</taxon>
    </lineage>
</organism>
<protein>
    <submittedName>
        <fullName evidence="1">Uncharacterized protein</fullName>
    </submittedName>
</protein>
<evidence type="ECO:0000313" key="1">
    <source>
        <dbReference type="EMBL" id="QQM18233.1"/>
    </source>
</evidence>
<reference evidence="1 2" key="1">
    <citation type="submission" date="2020-12" db="EMBL/GenBank/DDBJ databases">
        <title>Complete genome sequence of Stenotrophomonas maltophilia phage Salva.</title>
        <authorList>
            <person name="Jefferson B."/>
            <person name="Yao G."/>
            <person name="Clark J."/>
            <person name="Le T."/>
            <person name="Young R."/>
            <person name="Gonzalez C."/>
            <person name="Liu M."/>
        </authorList>
    </citation>
    <scope>NUCLEOTIDE SEQUENCE [LARGE SCALE GENOMIC DNA]</scope>
</reference>
<dbReference type="Pfam" id="PF13479">
    <property type="entry name" value="AAA_24"/>
    <property type="match status" value="1"/>
</dbReference>
<name>A0A8B6Q878_9CAUD</name>
<accession>A0A8B6Q878</accession>